<dbReference type="EMBL" id="PDXB01000060">
    <property type="protein sequence ID" value="RYN17381.1"/>
    <property type="molecule type" value="Genomic_DNA"/>
</dbReference>
<comment type="caution">
    <text evidence="3">The sequence shown here is derived from an EMBL/GenBank/DDBJ whole genome shotgun (WGS) entry which is preliminary data.</text>
</comment>
<keyword evidence="2" id="KW-1133">Transmembrane helix</keyword>
<name>A0AB37W0T7_9PLEO</name>
<dbReference type="EMBL" id="PDXF01000054">
    <property type="protein sequence ID" value="RYN93232.1"/>
    <property type="molecule type" value="Genomic_DNA"/>
</dbReference>
<evidence type="ECO:0000256" key="1">
    <source>
        <dbReference type="SAM" id="MobiDB-lite"/>
    </source>
</evidence>
<organism evidence="3 5">
    <name type="scientific">Alternaria tenuissima</name>
    <dbReference type="NCBI Taxonomy" id="119927"/>
    <lineage>
        <taxon>Eukaryota</taxon>
        <taxon>Fungi</taxon>
        <taxon>Dikarya</taxon>
        <taxon>Ascomycota</taxon>
        <taxon>Pezizomycotina</taxon>
        <taxon>Dothideomycetes</taxon>
        <taxon>Pleosporomycetidae</taxon>
        <taxon>Pleosporales</taxon>
        <taxon>Pleosporineae</taxon>
        <taxon>Pleosporaceae</taxon>
        <taxon>Alternaria</taxon>
        <taxon>Alternaria sect. Alternaria</taxon>
        <taxon>Alternaria alternata complex</taxon>
    </lineage>
</organism>
<keyword evidence="2" id="KW-0812">Transmembrane</keyword>
<feature type="region of interest" description="Disordered" evidence="1">
    <location>
        <begin position="262"/>
        <end position="301"/>
    </location>
</feature>
<keyword evidence="6" id="KW-1185">Reference proteome</keyword>
<feature type="transmembrane region" description="Helical" evidence="2">
    <location>
        <begin position="147"/>
        <end position="169"/>
    </location>
</feature>
<evidence type="ECO:0000313" key="4">
    <source>
        <dbReference type="EMBL" id="RYN93232.1"/>
    </source>
</evidence>
<proteinExistence type="predicted"/>
<reference evidence="3" key="1">
    <citation type="submission" date="2017-10" db="EMBL/GenBank/DDBJ databases">
        <authorList>
            <person name="Armitage A.D."/>
            <person name="Barbara D.J."/>
            <person name="Woodhall J.W."/>
            <person name="Sreenivasaprasad S."/>
            <person name="Lane C.R."/>
            <person name="Clarkson J.P."/>
            <person name="Harrison R.J."/>
        </authorList>
    </citation>
    <scope>NUCLEOTIDE SEQUENCE</scope>
    <source>
        <strain evidence="3">FERA 1164</strain>
        <strain evidence="4">FERA 635</strain>
    </source>
</reference>
<dbReference type="AlphaFoldDB" id="A0AB37W0T7"/>
<evidence type="ECO:0000256" key="2">
    <source>
        <dbReference type="SAM" id="Phobius"/>
    </source>
</evidence>
<feature type="compositionally biased region" description="Polar residues" evidence="1">
    <location>
        <begin position="276"/>
        <end position="292"/>
    </location>
</feature>
<keyword evidence="2" id="KW-0472">Membrane</keyword>
<sequence length="332" mass="35879">MATFVPSPWAVTKPYLPTPYPELGIYSLSLVSDMTILTTCTIQFPSPFHLIVGTTTVSPGESIVTVDDLVLSLWQNPPAILFHTVAAAVSPDLSSIPSSNPWSKPSGSLVSSVVPQSSTSESSRSFSTAPPSDPLPNISSKNIGGGAIASIAIGGVLILVLIIGGWYFWRRKKQRAQKPTSTLTDDELARRESEGDKVVFDPQQIGPTTGAYQTQYQEMSGNGLAQELDRSHSYKHTIGGAHELKADDRPGELPFAGIEEHGSTNGLDAVDGGESEVTQVSQTNRAATQAPQVSPHVEAQRRREVEWLEAEEMRMRQRRETLLQQSGGKSEQ</sequence>
<reference evidence="3" key="2">
    <citation type="journal article" date="2019" name="bioRxiv">
        <title>Genomics, evolutionary history and diagnostics of the Alternaria alternata species group including apple and Asian pear pathotypes.</title>
        <authorList>
            <person name="Armitage A.D."/>
            <person name="Cockerton H.M."/>
            <person name="Sreenivasaprasad S."/>
            <person name="Woodhall J.W."/>
            <person name="Lane C.R."/>
            <person name="Harrison R.J."/>
            <person name="Clarkson J.P."/>
        </authorList>
    </citation>
    <scope>NUCLEOTIDE SEQUENCE</scope>
    <source>
        <strain evidence="3">FERA 1164</strain>
        <strain evidence="4">FERA 635</strain>
    </source>
</reference>
<protein>
    <submittedName>
        <fullName evidence="3">Uncharacterized protein</fullName>
    </submittedName>
</protein>
<gene>
    <name evidence="3" type="ORF">AA0115_g11861</name>
    <name evidence="4" type="ORF">AA0119_g9669</name>
</gene>
<evidence type="ECO:0000313" key="6">
    <source>
        <dbReference type="Proteomes" id="UP000293195"/>
    </source>
</evidence>
<evidence type="ECO:0000313" key="5">
    <source>
        <dbReference type="Proteomes" id="UP000292340"/>
    </source>
</evidence>
<dbReference type="CDD" id="cd12087">
    <property type="entry name" value="TM_EGFR-like"/>
    <property type="match status" value="1"/>
</dbReference>
<dbReference type="Proteomes" id="UP000293195">
    <property type="component" value="Unassembled WGS sequence"/>
</dbReference>
<accession>A0AB37W0T7</accession>
<dbReference type="Proteomes" id="UP000292340">
    <property type="component" value="Unassembled WGS sequence"/>
</dbReference>
<evidence type="ECO:0000313" key="3">
    <source>
        <dbReference type="EMBL" id="RYN17381.1"/>
    </source>
</evidence>